<feature type="compositionally biased region" description="Low complexity" evidence="1">
    <location>
        <begin position="50"/>
        <end position="61"/>
    </location>
</feature>
<comment type="caution">
    <text evidence="2">The sequence shown here is derived from an EMBL/GenBank/DDBJ whole genome shotgun (WGS) entry which is preliminary data.</text>
</comment>
<evidence type="ECO:0000313" key="3">
    <source>
        <dbReference type="Proteomes" id="UP000827092"/>
    </source>
</evidence>
<feature type="compositionally biased region" description="Basic and acidic residues" evidence="1">
    <location>
        <begin position="62"/>
        <end position="72"/>
    </location>
</feature>
<reference evidence="2 3" key="1">
    <citation type="journal article" date="2022" name="Nat. Ecol. Evol.">
        <title>A masculinizing supergene underlies an exaggerated male reproductive morph in a spider.</title>
        <authorList>
            <person name="Hendrickx F."/>
            <person name="De Corte Z."/>
            <person name="Sonet G."/>
            <person name="Van Belleghem S.M."/>
            <person name="Kostlbacher S."/>
            <person name="Vangestel C."/>
        </authorList>
    </citation>
    <scope>NUCLEOTIDE SEQUENCE [LARGE SCALE GENOMIC DNA]</scope>
    <source>
        <strain evidence="2">W744_W776</strain>
    </source>
</reference>
<dbReference type="Proteomes" id="UP000827092">
    <property type="component" value="Unassembled WGS sequence"/>
</dbReference>
<dbReference type="AlphaFoldDB" id="A0AAV6TUB1"/>
<evidence type="ECO:0000313" key="2">
    <source>
        <dbReference type="EMBL" id="KAG8175567.1"/>
    </source>
</evidence>
<accession>A0AAV6TUB1</accession>
<organism evidence="2 3">
    <name type="scientific">Oedothorax gibbosus</name>
    <dbReference type="NCBI Taxonomy" id="931172"/>
    <lineage>
        <taxon>Eukaryota</taxon>
        <taxon>Metazoa</taxon>
        <taxon>Ecdysozoa</taxon>
        <taxon>Arthropoda</taxon>
        <taxon>Chelicerata</taxon>
        <taxon>Arachnida</taxon>
        <taxon>Araneae</taxon>
        <taxon>Araneomorphae</taxon>
        <taxon>Entelegynae</taxon>
        <taxon>Araneoidea</taxon>
        <taxon>Linyphiidae</taxon>
        <taxon>Erigoninae</taxon>
        <taxon>Oedothorax</taxon>
    </lineage>
</organism>
<keyword evidence="3" id="KW-1185">Reference proteome</keyword>
<gene>
    <name evidence="2" type="ORF">JTE90_018860</name>
</gene>
<name>A0AAV6TUB1_9ARAC</name>
<dbReference type="EMBL" id="JAFNEN010000983">
    <property type="protein sequence ID" value="KAG8175567.1"/>
    <property type="molecule type" value="Genomic_DNA"/>
</dbReference>
<evidence type="ECO:0000256" key="1">
    <source>
        <dbReference type="SAM" id="MobiDB-lite"/>
    </source>
</evidence>
<protein>
    <submittedName>
        <fullName evidence="2">Uncharacterized protein</fullName>
    </submittedName>
</protein>
<feature type="region of interest" description="Disordered" evidence="1">
    <location>
        <begin position="50"/>
        <end position="72"/>
    </location>
</feature>
<proteinExistence type="predicted"/>
<sequence length="169" mass="17539">MLATAFSKNSQASWSALFSWISARISSNSYNGKSSVSLVDASGVRAEEALSSSGAGVSSEGGMRELQGRRGDGDGLGGGVSFGGVVRVDGFFLQWDGLLARARGFSSADEGDPSSGGMWLGEWWSAPESLAVQLAAWKGAQGQSSSGHFRAGEIGEDRWSVSLILIGQI</sequence>